<dbReference type="Proteomes" id="UP000639403">
    <property type="component" value="Unassembled WGS sequence"/>
</dbReference>
<dbReference type="InterPro" id="IPR001128">
    <property type="entry name" value="Cyt_P450"/>
</dbReference>
<reference evidence="15" key="1">
    <citation type="submission" date="2020-11" db="EMBL/GenBank/DDBJ databases">
        <authorList>
            <person name="Koelle M."/>
            <person name="Horta M.A.C."/>
            <person name="Nowrousian M."/>
            <person name="Ohm R.A."/>
            <person name="Benz P."/>
            <person name="Pilgard A."/>
        </authorList>
    </citation>
    <scope>NUCLEOTIDE SEQUENCE</scope>
    <source>
        <strain evidence="15">FPRL280</strain>
    </source>
</reference>
<evidence type="ECO:0000256" key="10">
    <source>
        <dbReference type="ARBA" id="ARBA00023004"/>
    </source>
</evidence>
<dbReference type="SUPFAM" id="SSF48264">
    <property type="entry name" value="Cytochrome P450"/>
    <property type="match status" value="1"/>
</dbReference>
<dbReference type="InterPro" id="IPR036396">
    <property type="entry name" value="Cyt_P450_sf"/>
</dbReference>
<gene>
    <name evidence="15" type="ORF">IEO21_07098</name>
</gene>
<name>A0A8H7U0N4_9APHY</name>
<dbReference type="AlphaFoldDB" id="A0A8H7U0N4"/>
<keyword evidence="9" id="KW-0560">Oxidoreductase</keyword>
<keyword evidence="11" id="KW-0503">Monooxygenase</keyword>
<dbReference type="PROSITE" id="PS00086">
    <property type="entry name" value="CYTOCHROME_P450"/>
    <property type="match status" value="1"/>
</dbReference>
<feature type="binding site" description="axial binding residue" evidence="13">
    <location>
        <position position="482"/>
    </location>
    <ligand>
        <name>heme</name>
        <dbReference type="ChEBI" id="CHEBI:30413"/>
    </ligand>
    <ligandPart>
        <name>Fe</name>
        <dbReference type="ChEBI" id="CHEBI:18248"/>
    </ligandPart>
</feature>
<keyword evidence="8 14" id="KW-1133">Transmembrane helix</keyword>
<evidence type="ECO:0000256" key="1">
    <source>
        <dbReference type="ARBA" id="ARBA00001971"/>
    </source>
</evidence>
<dbReference type="GO" id="GO:0016705">
    <property type="term" value="F:oxidoreductase activity, acting on paired donors, with incorporation or reduction of molecular oxygen"/>
    <property type="evidence" value="ECO:0007669"/>
    <property type="project" value="InterPro"/>
</dbReference>
<dbReference type="GO" id="GO:0005506">
    <property type="term" value="F:iron ion binding"/>
    <property type="evidence" value="ECO:0007669"/>
    <property type="project" value="InterPro"/>
</dbReference>
<feature type="transmembrane region" description="Helical" evidence="14">
    <location>
        <begin position="30"/>
        <end position="51"/>
    </location>
</feature>
<dbReference type="PRINTS" id="PR00385">
    <property type="entry name" value="P450"/>
</dbReference>
<comment type="subcellular location">
    <subcellularLocation>
        <location evidence="2">Membrane</location>
    </subcellularLocation>
</comment>
<comment type="cofactor">
    <cofactor evidence="1 13">
        <name>heme</name>
        <dbReference type="ChEBI" id="CHEBI:30413"/>
    </cofactor>
</comment>
<evidence type="ECO:0000256" key="5">
    <source>
        <dbReference type="ARBA" id="ARBA00022617"/>
    </source>
</evidence>
<evidence type="ECO:0000256" key="12">
    <source>
        <dbReference type="ARBA" id="ARBA00023136"/>
    </source>
</evidence>
<dbReference type="InterPro" id="IPR017972">
    <property type="entry name" value="Cyt_P450_CS"/>
</dbReference>
<comment type="similarity">
    <text evidence="4">Belongs to the cytochrome P450 family.</text>
</comment>
<evidence type="ECO:0000256" key="6">
    <source>
        <dbReference type="ARBA" id="ARBA00022692"/>
    </source>
</evidence>
<keyword evidence="12 14" id="KW-0472">Membrane</keyword>
<evidence type="ECO:0000313" key="16">
    <source>
        <dbReference type="Proteomes" id="UP000639403"/>
    </source>
</evidence>
<evidence type="ECO:0000256" key="2">
    <source>
        <dbReference type="ARBA" id="ARBA00004370"/>
    </source>
</evidence>
<evidence type="ECO:0000256" key="4">
    <source>
        <dbReference type="ARBA" id="ARBA00010617"/>
    </source>
</evidence>
<dbReference type="GO" id="GO:0004497">
    <property type="term" value="F:monooxygenase activity"/>
    <property type="evidence" value="ECO:0007669"/>
    <property type="project" value="UniProtKB-KW"/>
</dbReference>
<reference evidence="15" key="2">
    <citation type="journal article" name="Front. Microbiol.">
        <title>Degradative Capacity of Two Strains of Rhodonia placenta: From Phenotype to Genotype.</title>
        <authorList>
            <person name="Kolle M."/>
            <person name="Horta M.A.C."/>
            <person name="Nowrousian M."/>
            <person name="Ohm R.A."/>
            <person name="Benz J.P."/>
            <person name="Pilgard A."/>
        </authorList>
    </citation>
    <scope>NUCLEOTIDE SEQUENCE</scope>
    <source>
        <strain evidence="15">FPRL280</strain>
    </source>
</reference>
<comment type="pathway">
    <text evidence="3">Secondary metabolite biosynthesis.</text>
</comment>
<dbReference type="GO" id="GO:0016020">
    <property type="term" value="C:membrane"/>
    <property type="evidence" value="ECO:0007669"/>
    <property type="project" value="UniProtKB-SubCell"/>
</dbReference>
<evidence type="ECO:0000256" key="7">
    <source>
        <dbReference type="ARBA" id="ARBA00022723"/>
    </source>
</evidence>
<protein>
    <recommendedName>
        <fullName evidence="17">Cytochrome P450</fullName>
    </recommendedName>
</protein>
<evidence type="ECO:0000313" key="15">
    <source>
        <dbReference type="EMBL" id="KAF9810167.1"/>
    </source>
</evidence>
<keyword evidence="10 13" id="KW-0408">Iron</keyword>
<keyword evidence="6 14" id="KW-0812">Transmembrane</keyword>
<dbReference type="GO" id="GO:0020037">
    <property type="term" value="F:heme binding"/>
    <property type="evidence" value="ECO:0007669"/>
    <property type="project" value="InterPro"/>
</dbReference>
<dbReference type="InterPro" id="IPR002401">
    <property type="entry name" value="Cyt_P450_E_grp-I"/>
</dbReference>
<dbReference type="PANTHER" id="PTHR46300:SF2">
    <property type="entry name" value="CYTOCHROME P450 MONOOXYGENASE ALNH-RELATED"/>
    <property type="match status" value="1"/>
</dbReference>
<evidence type="ECO:0000256" key="13">
    <source>
        <dbReference type="PIRSR" id="PIRSR602401-1"/>
    </source>
</evidence>
<dbReference type="InterPro" id="IPR050364">
    <property type="entry name" value="Cytochrome_P450_fung"/>
</dbReference>
<dbReference type="Pfam" id="PF00067">
    <property type="entry name" value="p450"/>
    <property type="match status" value="1"/>
</dbReference>
<evidence type="ECO:0000256" key="9">
    <source>
        <dbReference type="ARBA" id="ARBA00023002"/>
    </source>
</evidence>
<dbReference type="CDD" id="cd11065">
    <property type="entry name" value="CYP64-like"/>
    <property type="match status" value="1"/>
</dbReference>
<keyword evidence="5 13" id="KW-0349">Heme</keyword>
<dbReference type="Gene3D" id="1.10.630.10">
    <property type="entry name" value="Cytochrome P450"/>
    <property type="match status" value="1"/>
</dbReference>
<sequence length="1091" mass="122054">MPLSLSSLASMLIDSPHVLTDIARSAQGIAAMAALILGILWLLPFLSGHSYDVFGRRPRDKDSLSIPDGPLGLPIVGSFPFLTHYPELTLHKWRKRFGPLYSMWLGNQLFVIVSDPGIAKDLMVTNGAVFSSRKEMFIKSQIVFAGRGITATPYNDRWRKHRRIATGWLNLRAVIDYSNVLDYEATVMMKNLYLTGKGGDAPINPQPHAGRCSLNNMLTIVFGTRTDSIDNPLVSRALMLSREFMAGNRNCTGPVSNLVDFVTPLQWLPTSMSIRGKRLHKDLVETYGGMIKDIERRMNAGETVPDCLAKTMILSREEEELDHLDMAILASAFMIGGVETTASIMQWFSALIPAYPDIQLKAQVELDRVVGRDRLPTVEDEQNLPFCHAIIKEVERCHNPFWLGTPHVASEDFVYEGHYIPKDTVVVLNTYSMHHDPERHVNPHDFDPERYIKDSTNNTESANLANPYDRDHWMFGAGRRICPGMIVAEREIWLAISRMLWAFDMVEIPEEPIDLKEYDGLSGRSPVPFRIKLIPRHENVAKVLGLEQLHSNRQARGEAPLPTATHVSNCCEFLLDASVPLDAENSTPDEQHNGVDSSLQLLSHLEDEAKVLLIYPTRSVQKQPNPERRPFRRLTPPPEVCDMIVDHLQYDPSALANCLQACESCFQRCRKYLPVEGYAFKNKREVFLVSREDSGPGSRSDLPGTPLYAIGRHAVYPLAFRESQSVIIEGEDSMPTQGERQVNHLGSFAVMIAAKWSEVTTSLTIRHGAWSAGHLHPDVFLHLAHWRSIKELKLAEVTLPSASVFGNLIAALSSSLLYLTLSRVTFLNASKPLHLLTRSKSTAHRLPSGDSDHVSFVLTIHDLTPTSLAVVAHTLLAANVGQDPWIRNLRVVCHNEAVGGCPSWTPQGLPCILRAAGETLRSMRLTLLASMPLRLSFAHNTRMVSLRLDIHIDEPDVEIAWLQRVLSTLPWSATDPALRSLALWFWVDVHVEDGHVVTQGRHCNGCARRSLPMSPLGAPATTSSIDAVLRRLAMRCRNMDLLLSRLCCHVRDVNVRVLALWDDSASVSGANTMPAQRVDDYALWWYPARTL</sequence>
<evidence type="ECO:0000256" key="8">
    <source>
        <dbReference type="ARBA" id="ARBA00022989"/>
    </source>
</evidence>
<evidence type="ECO:0000256" key="14">
    <source>
        <dbReference type="SAM" id="Phobius"/>
    </source>
</evidence>
<evidence type="ECO:0000256" key="3">
    <source>
        <dbReference type="ARBA" id="ARBA00005179"/>
    </source>
</evidence>
<dbReference type="PANTHER" id="PTHR46300">
    <property type="entry name" value="P450, PUTATIVE (EUROFUNG)-RELATED-RELATED"/>
    <property type="match status" value="1"/>
</dbReference>
<proteinExistence type="inferred from homology"/>
<comment type="caution">
    <text evidence="15">The sequence shown here is derived from an EMBL/GenBank/DDBJ whole genome shotgun (WGS) entry which is preliminary data.</text>
</comment>
<dbReference type="PRINTS" id="PR00463">
    <property type="entry name" value="EP450I"/>
</dbReference>
<organism evidence="15 16">
    <name type="scientific">Rhodonia placenta</name>
    <dbReference type="NCBI Taxonomy" id="104341"/>
    <lineage>
        <taxon>Eukaryota</taxon>
        <taxon>Fungi</taxon>
        <taxon>Dikarya</taxon>
        <taxon>Basidiomycota</taxon>
        <taxon>Agaricomycotina</taxon>
        <taxon>Agaricomycetes</taxon>
        <taxon>Polyporales</taxon>
        <taxon>Adustoporiaceae</taxon>
        <taxon>Rhodonia</taxon>
    </lineage>
</organism>
<accession>A0A8H7U0N4</accession>
<evidence type="ECO:0000256" key="11">
    <source>
        <dbReference type="ARBA" id="ARBA00023033"/>
    </source>
</evidence>
<evidence type="ECO:0008006" key="17">
    <source>
        <dbReference type="Google" id="ProtNLM"/>
    </source>
</evidence>
<keyword evidence="7 13" id="KW-0479">Metal-binding</keyword>
<dbReference type="EMBL" id="JADOXO010000185">
    <property type="protein sequence ID" value="KAF9810167.1"/>
    <property type="molecule type" value="Genomic_DNA"/>
</dbReference>